<dbReference type="Gene3D" id="3.40.710.10">
    <property type="entry name" value="DD-peptidase/beta-lactamase superfamily"/>
    <property type="match status" value="1"/>
</dbReference>
<dbReference type="InterPro" id="IPR001466">
    <property type="entry name" value="Beta-lactam-related"/>
</dbReference>
<dbReference type="STRING" id="649333.SAMN04487989_103264"/>
<evidence type="ECO:0000259" key="2">
    <source>
        <dbReference type="Pfam" id="PF00144"/>
    </source>
</evidence>
<dbReference type="Proteomes" id="UP000198705">
    <property type="component" value="Unassembled WGS sequence"/>
</dbReference>
<feature type="domain" description="Beta-lactamase-related" evidence="2">
    <location>
        <begin position="38"/>
        <end position="363"/>
    </location>
</feature>
<dbReference type="OrthoDB" id="1522765at2"/>
<dbReference type="AlphaFoldDB" id="A0A1I5BNV5"/>
<dbReference type="InterPro" id="IPR050491">
    <property type="entry name" value="AmpC-like"/>
</dbReference>
<evidence type="ECO:0000313" key="4">
    <source>
        <dbReference type="EMBL" id="SFN76408.1"/>
    </source>
</evidence>
<evidence type="ECO:0000259" key="3">
    <source>
        <dbReference type="Pfam" id="PF11954"/>
    </source>
</evidence>
<sequence>MKTTSLKKMALLLILAVYAIPVQSQVSTKQIDSVVNYAMSKFNVAGCAVAVVKDGKIIHESGYGVKSVATKQPVNPSTNFAIASNSKAFTTVALAMLVEEGKLNWDDKVKTHIPEFTMYNEYVEANFNIIDLVTHRSGLGLGAGDLMFFPKGSNFTMDDILASFQHFKPESAFRTKWDYDNLLYVVAGELIARKSGMTWEAFINSRIFDPLGMDNSYASVTEITDTSNLSASHSTETGTMRIIPTFEGMINGAAGGIFSNVHDMSAWMLLQLHAGKYGEGLKKQLFTKDNHNEMWKIHTVMDANTNPRYNSHFAGYGLGWFLTDIKGNMQVSHTGGLPGMLSKVVMIPDMDLGVVVLTNTSNDGAGLFSAITQTIIDMYLEMDDFQWVDKYVAYMKSDQSGADAVVKKVWDSVAKNDQSKINTSKYVGMYEDVWFGKMEVFMKDKQLWIKSYRSPLLSGPLQFYKDETFAIKWEYQEMDADAFAMFTLDENGIVNGFTMKGISPNIDFSFDFQDLDLKRLD</sequence>
<reference evidence="5" key="1">
    <citation type="submission" date="2016-10" db="EMBL/GenBank/DDBJ databases">
        <authorList>
            <person name="Varghese N."/>
            <person name="Submissions S."/>
        </authorList>
    </citation>
    <scope>NUCLEOTIDE SEQUENCE [LARGE SCALE GENOMIC DNA]</scope>
    <source>
        <strain evidence="5">DSM 23925</strain>
    </source>
</reference>
<dbReference type="RefSeq" id="WP_092208109.1">
    <property type="nucleotide sequence ID" value="NZ_FOVN01000003.1"/>
</dbReference>
<dbReference type="Gene3D" id="2.40.128.600">
    <property type="match status" value="1"/>
</dbReference>
<organism evidence="4 5">
    <name type="scientific">Bizionia echini</name>
    <dbReference type="NCBI Taxonomy" id="649333"/>
    <lineage>
        <taxon>Bacteria</taxon>
        <taxon>Pseudomonadati</taxon>
        <taxon>Bacteroidota</taxon>
        <taxon>Flavobacteriia</taxon>
        <taxon>Flavobacteriales</taxon>
        <taxon>Flavobacteriaceae</taxon>
        <taxon>Bizionia</taxon>
    </lineage>
</organism>
<gene>
    <name evidence="4" type="ORF">SAMN04487989_103264</name>
</gene>
<protein>
    <submittedName>
        <fullName evidence="4">CubicO group peptidase, beta-lactamase class C family</fullName>
    </submittedName>
</protein>
<dbReference type="PANTHER" id="PTHR46825">
    <property type="entry name" value="D-ALANYL-D-ALANINE-CARBOXYPEPTIDASE/ENDOPEPTIDASE AMPH"/>
    <property type="match status" value="1"/>
</dbReference>
<dbReference type="InterPro" id="IPR021860">
    <property type="entry name" value="Peptidase_S12_Pab87-rel_C"/>
</dbReference>
<keyword evidence="1" id="KW-0732">Signal</keyword>
<dbReference type="InterPro" id="IPR012338">
    <property type="entry name" value="Beta-lactam/transpept-like"/>
</dbReference>
<feature type="signal peptide" evidence="1">
    <location>
        <begin position="1"/>
        <end position="24"/>
    </location>
</feature>
<dbReference type="SUPFAM" id="SSF56601">
    <property type="entry name" value="beta-lactamase/transpeptidase-like"/>
    <property type="match status" value="1"/>
</dbReference>
<feature type="domain" description="Peptidase S12 Pab87-related C-terminal" evidence="3">
    <location>
        <begin position="423"/>
        <end position="519"/>
    </location>
</feature>
<dbReference type="Pfam" id="PF11954">
    <property type="entry name" value="DUF3471"/>
    <property type="match status" value="1"/>
</dbReference>
<feature type="chain" id="PRO_5011796619" evidence="1">
    <location>
        <begin position="25"/>
        <end position="521"/>
    </location>
</feature>
<accession>A0A1I5BNV5</accession>
<evidence type="ECO:0000313" key="5">
    <source>
        <dbReference type="Proteomes" id="UP000198705"/>
    </source>
</evidence>
<keyword evidence="5" id="KW-1185">Reference proteome</keyword>
<name>A0A1I5BNV5_9FLAO</name>
<proteinExistence type="predicted"/>
<dbReference type="EMBL" id="FOVN01000003">
    <property type="protein sequence ID" value="SFN76408.1"/>
    <property type="molecule type" value="Genomic_DNA"/>
</dbReference>
<dbReference type="Pfam" id="PF00144">
    <property type="entry name" value="Beta-lactamase"/>
    <property type="match status" value="1"/>
</dbReference>
<dbReference type="PANTHER" id="PTHR46825:SF15">
    <property type="entry name" value="BETA-LACTAMASE-RELATED DOMAIN-CONTAINING PROTEIN"/>
    <property type="match status" value="1"/>
</dbReference>
<evidence type="ECO:0000256" key="1">
    <source>
        <dbReference type="SAM" id="SignalP"/>
    </source>
</evidence>